<sequence length="195" mass="22408">MYLETSEQLDVLHSMQEVLWQLQRDEKNRTNLKWATIALCSALNSMLVCNLSGSMQIGALRQNDAVTEIQRLNNREPIAPQKLKLAGPHDLLERVRGLSSRMESAGPNIQIPESEVLSFRELFSVRNQFMHFEPQSWFIQVGWLLTHISTGSRLAERIATDDYSLRHLSQQQQIEVRNICPKVKARCSELQVKPI</sequence>
<organism evidence="1 2">
    <name type="scientific">Thalassobacter stenotrophicus</name>
    <dbReference type="NCBI Taxonomy" id="266809"/>
    <lineage>
        <taxon>Bacteria</taxon>
        <taxon>Pseudomonadati</taxon>
        <taxon>Pseudomonadota</taxon>
        <taxon>Alphaproteobacteria</taxon>
        <taxon>Rhodobacterales</taxon>
        <taxon>Roseobacteraceae</taxon>
        <taxon>Thalassobacter</taxon>
    </lineage>
</organism>
<accession>A0A0P1EXV7</accession>
<evidence type="ECO:0000313" key="2">
    <source>
        <dbReference type="Proteomes" id="UP000051298"/>
    </source>
</evidence>
<name>A0A0P1EXV7_9RHOB</name>
<dbReference type="Proteomes" id="UP000051298">
    <property type="component" value="Unassembled WGS sequence"/>
</dbReference>
<protein>
    <submittedName>
        <fullName evidence="1">Uncharacterized protein</fullName>
    </submittedName>
</protein>
<dbReference type="AlphaFoldDB" id="A0A0P1EXV7"/>
<evidence type="ECO:0000313" key="1">
    <source>
        <dbReference type="EMBL" id="CUH59795.1"/>
    </source>
</evidence>
<gene>
    <name evidence="1" type="ORF">THS5294_01083</name>
</gene>
<proteinExistence type="predicted"/>
<dbReference type="EMBL" id="CYRX01000011">
    <property type="protein sequence ID" value="CUH59795.1"/>
    <property type="molecule type" value="Genomic_DNA"/>
</dbReference>
<dbReference type="RefSeq" id="WP_058122918.1">
    <property type="nucleotide sequence ID" value="NZ_CYRX01000011.1"/>
</dbReference>
<reference evidence="1 2" key="1">
    <citation type="submission" date="2015-09" db="EMBL/GenBank/DDBJ databases">
        <authorList>
            <consortium name="Swine Surveillance"/>
        </authorList>
    </citation>
    <scope>NUCLEOTIDE SEQUENCE [LARGE SCALE GENOMIC DNA]</scope>
    <source>
        <strain evidence="1 2">CECT 5294</strain>
    </source>
</reference>